<proteinExistence type="predicted"/>
<dbReference type="AlphaFoldDB" id="A0AAE1BND5"/>
<reference evidence="1" key="1">
    <citation type="submission" date="2023-10" db="EMBL/GenBank/DDBJ databases">
        <title>Genome assemblies of two species of porcelain crab, Petrolisthes cinctipes and Petrolisthes manimaculis (Anomura: Porcellanidae).</title>
        <authorList>
            <person name="Angst P."/>
        </authorList>
    </citation>
    <scope>NUCLEOTIDE SEQUENCE</scope>
    <source>
        <strain evidence="1">PB745_01</strain>
        <tissue evidence="1">Gill</tissue>
    </source>
</reference>
<keyword evidence="2" id="KW-1185">Reference proteome</keyword>
<comment type="caution">
    <text evidence="1">The sequence shown here is derived from an EMBL/GenBank/DDBJ whole genome shotgun (WGS) entry which is preliminary data.</text>
</comment>
<protein>
    <submittedName>
        <fullName evidence="1">Uncharacterized protein</fullName>
    </submittedName>
</protein>
<gene>
    <name evidence="1" type="ORF">Pcinc_039544</name>
</gene>
<evidence type="ECO:0000313" key="1">
    <source>
        <dbReference type="EMBL" id="KAK3853942.1"/>
    </source>
</evidence>
<accession>A0AAE1BND5</accession>
<dbReference type="Proteomes" id="UP001286313">
    <property type="component" value="Unassembled WGS sequence"/>
</dbReference>
<evidence type="ECO:0000313" key="2">
    <source>
        <dbReference type="Proteomes" id="UP001286313"/>
    </source>
</evidence>
<dbReference type="EMBL" id="JAWQEG010006760">
    <property type="protein sequence ID" value="KAK3853942.1"/>
    <property type="molecule type" value="Genomic_DNA"/>
</dbReference>
<organism evidence="1 2">
    <name type="scientific">Petrolisthes cinctipes</name>
    <name type="common">Flat porcelain crab</name>
    <dbReference type="NCBI Taxonomy" id="88211"/>
    <lineage>
        <taxon>Eukaryota</taxon>
        <taxon>Metazoa</taxon>
        <taxon>Ecdysozoa</taxon>
        <taxon>Arthropoda</taxon>
        <taxon>Crustacea</taxon>
        <taxon>Multicrustacea</taxon>
        <taxon>Malacostraca</taxon>
        <taxon>Eumalacostraca</taxon>
        <taxon>Eucarida</taxon>
        <taxon>Decapoda</taxon>
        <taxon>Pleocyemata</taxon>
        <taxon>Anomura</taxon>
        <taxon>Galatheoidea</taxon>
        <taxon>Porcellanidae</taxon>
        <taxon>Petrolisthes</taxon>
    </lineage>
</organism>
<name>A0AAE1BND5_PETCI</name>
<sequence>MVSHSVQNKETHEQLSTSQERTWCCSLPSSLSSQRLDCHCLDYVTWITTFLPSFHHSSNTLAFNNHSLHKFGCVCVSADIVTYRQTNKRPRPVLHDLGDGRVWAWTGALPGSCVSRSRQPTVSTRPGWLDWTTAHCHDHSYLRGVAEVTPSTLHCRCVSPLPPLHQMDHRSLHY</sequence>